<dbReference type="AlphaFoldDB" id="A0AAV2EBA3"/>
<sequence length="157" mass="17284">MPWNVFFSIALWCIWRNRNEGVFHGLSKTLSAPTLVQSIRIKAKLWFRAWNSTRLGPGRKKLAPQRTLSQIGWKPPPPGWLKLNVDGASNNPKGIAGEGGLLRDTSSSWVGGFVVSLGTCSAAMSELWALYHGVNLAWKLGCRTHIVENDSQVASSL</sequence>
<protein>
    <recommendedName>
        <fullName evidence="1">RNase H type-1 domain-containing protein</fullName>
    </recommendedName>
</protein>
<dbReference type="InterPro" id="IPR036397">
    <property type="entry name" value="RNaseH_sf"/>
</dbReference>
<dbReference type="CDD" id="cd06222">
    <property type="entry name" value="RNase_H_like"/>
    <property type="match status" value="1"/>
</dbReference>
<dbReference type="Pfam" id="PF13456">
    <property type="entry name" value="RVT_3"/>
    <property type="match status" value="1"/>
</dbReference>
<dbReference type="GO" id="GO:0004523">
    <property type="term" value="F:RNA-DNA hybrid ribonuclease activity"/>
    <property type="evidence" value="ECO:0007669"/>
    <property type="project" value="InterPro"/>
</dbReference>
<dbReference type="InterPro" id="IPR012337">
    <property type="entry name" value="RNaseH-like_sf"/>
</dbReference>
<name>A0AAV2EBA3_9ROSI</name>
<dbReference type="PROSITE" id="PS50879">
    <property type="entry name" value="RNASE_H_1"/>
    <property type="match status" value="1"/>
</dbReference>
<dbReference type="SUPFAM" id="SSF53098">
    <property type="entry name" value="Ribonuclease H-like"/>
    <property type="match status" value="1"/>
</dbReference>
<dbReference type="InterPro" id="IPR044730">
    <property type="entry name" value="RNase_H-like_dom_plant"/>
</dbReference>
<evidence type="ECO:0000313" key="3">
    <source>
        <dbReference type="Proteomes" id="UP001497516"/>
    </source>
</evidence>
<dbReference type="PANTHER" id="PTHR47723:SF13">
    <property type="entry name" value="PUTATIVE-RELATED"/>
    <property type="match status" value="1"/>
</dbReference>
<evidence type="ECO:0000259" key="1">
    <source>
        <dbReference type="PROSITE" id="PS50879"/>
    </source>
</evidence>
<dbReference type="Proteomes" id="UP001497516">
    <property type="component" value="Chromosome 4"/>
</dbReference>
<evidence type="ECO:0000313" key="2">
    <source>
        <dbReference type="EMBL" id="CAL1382868.1"/>
    </source>
</evidence>
<dbReference type="PANTHER" id="PTHR47723">
    <property type="entry name" value="OS05G0353850 PROTEIN"/>
    <property type="match status" value="1"/>
</dbReference>
<dbReference type="EMBL" id="OZ034817">
    <property type="protein sequence ID" value="CAL1382868.1"/>
    <property type="molecule type" value="Genomic_DNA"/>
</dbReference>
<feature type="domain" description="RNase H type-1" evidence="1">
    <location>
        <begin position="77"/>
        <end position="157"/>
    </location>
</feature>
<reference evidence="2 3" key="1">
    <citation type="submission" date="2024-04" db="EMBL/GenBank/DDBJ databases">
        <authorList>
            <person name="Fracassetti M."/>
        </authorList>
    </citation>
    <scope>NUCLEOTIDE SEQUENCE [LARGE SCALE GENOMIC DNA]</scope>
</reference>
<gene>
    <name evidence="2" type="ORF">LTRI10_LOCUS24172</name>
</gene>
<organism evidence="2 3">
    <name type="scientific">Linum trigynum</name>
    <dbReference type="NCBI Taxonomy" id="586398"/>
    <lineage>
        <taxon>Eukaryota</taxon>
        <taxon>Viridiplantae</taxon>
        <taxon>Streptophyta</taxon>
        <taxon>Embryophyta</taxon>
        <taxon>Tracheophyta</taxon>
        <taxon>Spermatophyta</taxon>
        <taxon>Magnoliopsida</taxon>
        <taxon>eudicotyledons</taxon>
        <taxon>Gunneridae</taxon>
        <taxon>Pentapetalae</taxon>
        <taxon>rosids</taxon>
        <taxon>fabids</taxon>
        <taxon>Malpighiales</taxon>
        <taxon>Linaceae</taxon>
        <taxon>Linum</taxon>
    </lineage>
</organism>
<dbReference type="GO" id="GO:0003676">
    <property type="term" value="F:nucleic acid binding"/>
    <property type="evidence" value="ECO:0007669"/>
    <property type="project" value="InterPro"/>
</dbReference>
<accession>A0AAV2EBA3</accession>
<proteinExistence type="predicted"/>
<keyword evidence="3" id="KW-1185">Reference proteome</keyword>
<dbReference type="Gene3D" id="3.30.420.10">
    <property type="entry name" value="Ribonuclease H-like superfamily/Ribonuclease H"/>
    <property type="match status" value="1"/>
</dbReference>
<dbReference type="InterPro" id="IPR002156">
    <property type="entry name" value="RNaseH_domain"/>
</dbReference>
<dbReference type="InterPro" id="IPR053151">
    <property type="entry name" value="RNase_H-like"/>
</dbReference>